<evidence type="ECO:0000256" key="5">
    <source>
        <dbReference type="ARBA" id="ARBA00038058"/>
    </source>
</evidence>
<dbReference type="Pfam" id="PF00270">
    <property type="entry name" value="DEAD"/>
    <property type="match status" value="1"/>
</dbReference>
<dbReference type="GO" id="GO:0016818">
    <property type="term" value="F:hydrolase activity, acting on acid anhydrides, in phosphorus-containing anhydrides"/>
    <property type="evidence" value="ECO:0007669"/>
    <property type="project" value="InterPro"/>
</dbReference>
<feature type="domain" description="Helicase ATP-binding" evidence="9">
    <location>
        <begin position="13"/>
        <end position="274"/>
    </location>
</feature>
<dbReference type="SMART" id="SM00487">
    <property type="entry name" value="DEXDc"/>
    <property type="match status" value="1"/>
</dbReference>
<proteinExistence type="inferred from homology"/>
<evidence type="ECO:0000259" key="8">
    <source>
        <dbReference type="PROSITE" id="PS51192"/>
    </source>
</evidence>
<evidence type="ECO:0000256" key="2">
    <source>
        <dbReference type="ARBA" id="ARBA00022741"/>
    </source>
</evidence>
<organism evidence="10 11">
    <name type="scientific">Vulcanimicrobium alpinum</name>
    <dbReference type="NCBI Taxonomy" id="3016050"/>
    <lineage>
        <taxon>Bacteria</taxon>
        <taxon>Bacillati</taxon>
        <taxon>Vulcanimicrobiota</taxon>
        <taxon>Vulcanimicrobiia</taxon>
        <taxon>Vulcanimicrobiales</taxon>
        <taxon>Vulcanimicrobiaceae</taxon>
        <taxon>Vulcanimicrobium</taxon>
    </lineage>
</organism>
<dbReference type="Pfam" id="PF13307">
    <property type="entry name" value="Helicase_C_2"/>
    <property type="match status" value="1"/>
</dbReference>
<evidence type="ECO:0000259" key="9">
    <source>
        <dbReference type="PROSITE" id="PS51193"/>
    </source>
</evidence>
<dbReference type="PANTHER" id="PTHR11472">
    <property type="entry name" value="DNA REPAIR DEAD HELICASE RAD3/XP-D SUBFAMILY MEMBER"/>
    <property type="match status" value="1"/>
</dbReference>
<dbReference type="InterPro" id="IPR011545">
    <property type="entry name" value="DEAD/DEAH_box_helicase_dom"/>
</dbReference>
<dbReference type="PANTHER" id="PTHR11472:SF34">
    <property type="entry name" value="REGULATOR OF TELOMERE ELONGATION HELICASE 1"/>
    <property type="match status" value="1"/>
</dbReference>
<feature type="domain" description="Helicase ATP-binding" evidence="8">
    <location>
        <begin position="35"/>
        <end position="255"/>
    </location>
</feature>
<dbReference type="PROSITE" id="PS51192">
    <property type="entry name" value="HELICASE_ATP_BIND_1"/>
    <property type="match status" value="1"/>
</dbReference>
<evidence type="ECO:0000256" key="4">
    <source>
        <dbReference type="ARBA" id="ARBA00022840"/>
    </source>
</evidence>
<dbReference type="GO" id="GO:0005524">
    <property type="term" value="F:ATP binding"/>
    <property type="evidence" value="ECO:0007669"/>
    <property type="project" value="UniProtKB-KW"/>
</dbReference>
<dbReference type="GO" id="GO:0043139">
    <property type="term" value="F:5'-3' DNA helicase activity"/>
    <property type="evidence" value="ECO:0007669"/>
    <property type="project" value="UniProtKB-EC"/>
</dbReference>
<dbReference type="Gene3D" id="3.40.50.300">
    <property type="entry name" value="P-loop containing nucleotide triphosphate hydrolases"/>
    <property type="match status" value="2"/>
</dbReference>
<evidence type="ECO:0000313" key="10">
    <source>
        <dbReference type="EMBL" id="BDE06970.1"/>
    </source>
</evidence>
<evidence type="ECO:0000256" key="7">
    <source>
        <dbReference type="ARBA" id="ARBA00048954"/>
    </source>
</evidence>
<dbReference type="InterPro" id="IPR006555">
    <property type="entry name" value="ATP-dep_Helicase_C"/>
</dbReference>
<keyword evidence="4" id="KW-0067">ATP-binding</keyword>
<dbReference type="GO" id="GO:0006139">
    <property type="term" value="P:nucleobase-containing compound metabolic process"/>
    <property type="evidence" value="ECO:0007669"/>
    <property type="project" value="InterPro"/>
</dbReference>
<protein>
    <recommendedName>
        <fullName evidence="6">DNA 5'-3' helicase</fullName>
        <ecNumber evidence="6">5.6.2.3</ecNumber>
    </recommendedName>
</protein>
<evidence type="ECO:0000256" key="6">
    <source>
        <dbReference type="ARBA" id="ARBA00044969"/>
    </source>
</evidence>
<dbReference type="GO" id="GO:0003676">
    <property type="term" value="F:nucleic acid binding"/>
    <property type="evidence" value="ECO:0007669"/>
    <property type="project" value="InterPro"/>
</dbReference>
<reference evidence="10 11" key="1">
    <citation type="journal article" date="2022" name="ISME Commun">
        <title>Vulcanimicrobium alpinus gen. nov. sp. nov., the first cultivated representative of the candidate phylum 'Eremiobacterota', is a metabolically versatile aerobic anoxygenic phototroph.</title>
        <authorList>
            <person name="Yabe S."/>
            <person name="Muto K."/>
            <person name="Abe K."/>
            <person name="Yokota A."/>
            <person name="Staudigel H."/>
            <person name="Tebo B.M."/>
        </authorList>
    </citation>
    <scope>NUCLEOTIDE SEQUENCE [LARGE SCALE GENOMIC DNA]</scope>
    <source>
        <strain evidence="10 11">WC8-2</strain>
    </source>
</reference>
<comment type="cofactor">
    <cofactor evidence="1">
        <name>[4Fe-4S] cluster</name>
        <dbReference type="ChEBI" id="CHEBI:49883"/>
    </cofactor>
</comment>
<dbReference type="RefSeq" id="WP_317994593.1">
    <property type="nucleotide sequence ID" value="NZ_AP025523.1"/>
</dbReference>
<keyword evidence="10" id="KW-0347">Helicase</keyword>
<dbReference type="SMART" id="SM00491">
    <property type="entry name" value="HELICc2"/>
    <property type="match status" value="1"/>
</dbReference>
<evidence type="ECO:0000313" key="11">
    <source>
        <dbReference type="Proteomes" id="UP001317532"/>
    </source>
</evidence>
<dbReference type="KEGG" id="vab:WPS_22460"/>
<dbReference type="InterPro" id="IPR027417">
    <property type="entry name" value="P-loop_NTPase"/>
</dbReference>
<dbReference type="EMBL" id="AP025523">
    <property type="protein sequence ID" value="BDE06970.1"/>
    <property type="molecule type" value="Genomic_DNA"/>
</dbReference>
<sequence length="652" mass="71553">MKLVDDAFAPDGPIARALPGFEARDGQVRMARLIQRGFLENVHTIVEAGTGVGKSLAYLVPALRAGARVVVSTGTIALQEQLVRKDIPLVTRALEIDARVVLLKGRSHYLCRAKFEKESGARLVAPSLALEKLWRWAERTETGDRVELSWTPRGEDWETLDADADDCVGEYCNRFSDCFFFAKRDAARFADVVVVNHALFFLDLVSGGALLPAYDFVILDEAHQAEKYATAALTVTLSPASVNRMMRKLHRTYAIPGAHDAELDEGMRRLQQTLAHVPGDRYPIAANEAVPDVLPVLRESFYRLENWVHAHWQDGLRRPSGNDAEAERRRDLALRAIAGHIATVDRIEHAARQTSGGAVAADEIDAVAWVERGEGDARYEINAAPFQVAEFLRAALFARTRSVVLTSATISTPRGNLDGEEAFGFLRASLGIDDAQELIAPSPFDYATQARLYVAPPHLNPKSADFARRAAPLVEEILDRSGGRAFVLFTSYARLREVYALLRERLAFPVKVQGDLARSALLDWFRTTPNAVLFATGTFWEGIDVVGDALSCVVIDRLPFPSPAEPLVAARLAALEAQGLSGFDHYMIPSAIVRLKQGFGRLIRSTTDRGVVALLDGRAASMKYGATIVDALPPATRIHDLSALDALFRGQV</sequence>
<dbReference type="InterPro" id="IPR045028">
    <property type="entry name" value="DinG/Rad3-like"/>
</dbReference>
<dbReference type="EC" id="5.6.2.3" evidence="6"/>
<comment type="catalytic activity">
    <reaction evidence="7">
        <text>ATP + H2O = ADP + phosphate + H(+)</text>
        <dbReference type="Rhea" id="RHEA:13065"/>
        <dbReference type="ChEBI" id="CHEBI:15377"/>
        <dbReference type="ChEBI" id="CHEBI:15378"/>
        <dbReference type="ChEBI" id="CHEBI:30616"/>
        <dbReference type="ChEBI" id="CHEBI:43474"/>
        <dbReference type="ChEBI" id="CHEBI:456216"/>
        <dbReference type="EC" id="5.6.2.3"/>
    </reaction>
</comment>
<gene>
    <name evidence="10" type="ORF">WPS_22460</name>
</gene>
<dbReference type="InterPro" id="IPR014001">
    <property type="entry name" value="Helicase_ATP-bd"/>
</dbReference>
<dbReference type="PROSITE" id="PS51193">
    <property type="entry name" value="HELICASE_ATP_BIND_2"/>
    <property type="match status" value="1"/>
</dbReference>
<evidence type="ECO:0000256" key="3">
    <source>
        <dbReference type="ARBA" id="ARBA00022801"/>
    </source>
</evidence>
<accession>A0AAN1XXY6</accession>
<comment type="similarity">
    <text evidence="5">Belongs to the helicase family. DinG subfamily.</text>
</comment>
<keyword evidence="2" id="KW-0547">Nucleotide-binding</keyword>
<keyword evidence="3" id="KW-0378">Hydrolase</keyword>
<keyword evidence="11" id="KW-1185">Reference proteome</keyword>
<evidence type="ECO:0000256" key="1">
    <source>
        <dbReference type="ARBA" id="ARBA00001966"/>
    </source>
</evidence>
<dbReference type="AlphaFoldDB" id="A0AAN1XXY6"/>
<name>A0AAN1XXY6_UNVUL</name>
<dbReference type="Proteomes" id="UP001317532">
    <property type="component" value="Chromosome"/>
</dbReference>
<dbReference type="InterPro" id="IPR014013">
    <property type="entry name" value="Helic_SF1/SF2_ATP-bd_DinG/Rad3"/>
</dbReference>
<dbReference type="SUPFAM" id="SSF52540">
    <property type="entry name" value="P-loop containing nucleoside triphosphate hydrolases"/>
    <property type="match status" value="1"/>
</dbReference>